<dbReference type="EMBL" id="UGJJ01000003">
    <property type="protein sequence ID" value="STR03273.1"/>
    <property type="molecule type" value="Genomic_DNA"/>
</dbReference>
<dbReference type="InterPro" id="IPR024185">
    <property type="entry name" value="FTHF_cligase-like_sf"/>
</dbReference>
<proteinExistence type="predicted"/>
<evidence type="ECO:0000313" key="3">
    <source>
        <dbReference type="Proteomes" id="UP000254293"/>
    </source>
</evidence>
<keyword evidence="3" id="KW-1185">Reference proteome</keyword>
<reference evidence="2 3" key="1">
    <citation type="submission" date="2018-06" db="EMBL/GenBank/DDBJ databases">
        <authorList>
            <consortium name="Pathogen Informatics"/>
            <person name="Doyle S."/>
        </authorList>
    </citation>
    <scope>NUCLEOTIDE SEQUENCE [LARGE SCALE GENOMIC DNA]</scope>
    <source>
        <strain evidence="2 3">NCTC13336</strain>
    </source>
</reference>
<dbReference type="AlphaFoldDB" id="A0A377R4L0"/>
<dbReference type="InterPro" id="IPR037171">
    <property type="entry name" value="NagB/RpiA_transferase-like"/>
</dbReference>
<evidence type="ECO:0000313" key="2">
    <source>
        <dbReference type="EMBL" id="STR03273.1"/>
    </source>
</evidence>
<feature type="domain" description="LUD" evidence="1">
    <location>
        <begin position="43"/>
        <end position="219"/>
    </location>
</feature>
<dbReference type="SUPFAM" id="SSF100950">
    <property type="entry name" value="NagB/RpiA/CoA transferase-like"/>
    <property type="match status" value="1"/>
</dbReference>
<dbReference type="PANTHER" id="PTHR43682">
    <property type="entry name" value="LACTATE UTILIZATION PROTEIN C"/>
    <property type="match status" value="1"/>
</dbReference>
<dbReference type="Proteomes" id="UP000254293">
    <property type="component" value="Unassembled WGS sequence"/>
</dbReference>
<dbReference type="InterPro" id="IPR003741">
    <property type="entry name" value="LUD_dom"/>
</dbReference>
<gene>
    <name evidence="2" type="ORF">NCTC13336_02190</name>
</gene>
<dbReference type="RefSeq" id="WP_115309156.1">
    <property type="nucleotide sequence ID" value="NZ_CP091516.1"/>
</dbReference>
<name>A0A377R4L0_9NEIS</name>
<organism evidence="2 3">
    <name type="scientific">Kingella potus</name>
    <dbReference type="NCBI Taxonomy" id="265175"/>
    <lineage>
        <taxon>Bacteria</taxon>
        <taxon>Pseudomonadati</taxon>
        <taxon>Pseudomonadota</taxon>
        <taxon>Betaproteobacteria</taxon>
        <taxon>Neisseriales</taxon>
        <taxon>Neisseriaceae</taxon>
        <taxon>Kingella</taxon>
    </lineage>
</organism>
<protein>
    <submittedName>
        <fullName evidence="2">Uncharacterized ACR, YkgG family COG1556</fullName>
    </submittedName>
</protein>
<sequence length="233" mass="26162">MSARENILAKLKKADAYPMQEPRIDEYYREIRPEWESETARLQHWAATMRAVKTEILWVTRQNWPQAMLEAARKKGLKNILLPLHTEHGKAAAEVFQTASDIAVKTFDRPIEEWKDEYFADIDAGFTSARCGIAHTGTLILWPDAQEPRSQSLVPPVHICLFDTAKMYDTFHHAVAGENMAQNMPTNVVLVSGPSKTADIQLTLAYGAHGPRDLIVLAVLPDHIAPSYMETAA</sequence>
<dbReference type="Pfam" id="PF02589">
    <property type="entry name" value="LUD_dom"/>
    <property type="match status" value="1"/>
</dbReference>
<accession>A0A377R4L0</accession>
<dbReference type="Gene3D" id="3.40.50.10420">
    <property type="entry name" value="NagB/RpiA/CoA transferase-like"/>
    <property type="match status" value="1"/>
</dbReference>
<dbReference type="OrthoDB" id="9794157at2"/>
<dbReference type="PANTHER" id="PTHR43682:SF1">
    <property type="entry name" value="LACTATE UTILIZATION PROTEIN C"/>
    <property type="match status" value="1"/>
</dbReference>
<evidence type="ECO:0000259" key="1">
    <source>
        <dbReference type="Pfam" id="PF02589"/>
    </source>
</evidence>